<name>Q5JJS7_ORYSJ</name>
<sequence length="183" mass="20086">MAAAVDLGSLMMRSTVSPPGVDTGVLRPWWMVDGSNWMAAATRRSMVEDEDYGGGRRRLGQRGQRMSSLLQAVCEHLGVDLCEGDDSPRRLGTFSSSPTPHAAASTSSPPLSFPNADLVLRLDPCPDYEVDFDVSEDHHSSIDLHVSSAPLLHSHYFGALLSDRWSPAPTSIARREERRRQRG</sequence>
<accession>Q5JJS7</accession>
<proteinExistence type="predicted"/>
<dbReference type="Proteomes" id="UP000817658">
    <property type="component" value="Chromosome 1"/>
</dbReference>
<evidence type="ECO:0000256" key="1">
    <source>
        <dbReference type="SAM" id="MobiDB-lite"/>
    </source>
</evidence>
<evidence type="ECO:0000313" key="2">
    <source>
        <dbReference type="EMBL" id="BAD88083.1"/>
    </source>
</evidence>
<dbReference type="AlphaFoldDB" id="Q5JJS7"/>
<organism evidence="2">
    <name type="scientific">Oryza sativa subsp. japonica</name>
    <name type="common">Rice</name>
    <dbReference type="NCBI Taxonomy" id="39947"/>
    <lineage>
        <taxon>Eukaryota</taxon>
        <taxon>Viridiplantae</taxon>
        <taxon>Streptophyta</taxon>
        <taxon>Embryophyta</taxon>
        <taxon>Tracheophyta</taxon>
        <taxon>Spermatophyta</taxon>
        <taxon>Magnoliopsida</taxon>
        <taxon>Liliopsida</taxon>
        <taxon>Poales</taxon>
        <taxon>Poaceae</taxon>
        <taxon>BOP clade</taxon>
        <taxon>Oryzoideae</taxon>
        <taxon>Oryzeae</taxon>
        <taxon>Oryzinae</taxon>
        <taxon>Oryza</taxon>
        <taxon>Oryza sativa</taxon>
    </lineage>
</organism>
<feature type="region of interest" description="Disordered" evidence="1">
    <location>
        <begin position="90"/>
        <end position="110"/>
    </location>
</feature>
<gene>
    <name evidence="2" type="ORF">OSJNBa0026J14.33</name>
</gene>
<dbReference type="EMBL" id="AP004231">
    <property type="protein sequence ID" value="BAD88083.1"/>
    <property type="molecule type" value="Genomic_DNA"/>
</dbReference>
<feature type="compositionally biased region" description="Low complexity" evidence="1">
    <location>
        <begin position="93"/>
        <end position="110"/>
    </location>
</feature>
<reference evidence="2" key="1">
    <citation type="journal article" date="2002" name="Nature">
        <title>The genome sequence and structure of rice chromosome 1.</title>
        <authorList>
            <person name="Sasaki T."/>
            <person name="Matsumoto T."/>
            <person name="Yamamoto K."/>
            <person name="Sakata K."/>
            <person name="Baba T."/>
            <person name="Katayose Y."/>
            <person name="Wu J."/>
            <person name="Niimura Y."/>
            <person name="Cheng Z."/>
            <person name="Nagamura Y."/>
            <person name="Antonio B.A."/>
            <person name="Kanamori H."/>
            <person name="Hosokawa S."/>
            <person name="Masukawa M."/>
            <person name="Arikawa K."/>
            <person name="Chiden Y."/>
            <person name="Hayashi M."/>
            <person name="Okamoto M."/>
            <person name="Ando T."/>
            <person name="Aoki H."/>
            <person name="Arita K."/>
            <person name="Hamada M."/>
            <person name="Harada C."/>
            <person name="Hijishita S."/>
            <person name="Honda M."/>
            <person name="Ichikawa Y."/>
            <person name="Idonuma A."/>
            <person name="Iijima M."/>
            <person name="Ikeda M."/>
            <person name="Ikeno M."/>
            <person name="Itoh S."/>
            <person name="Itoh T."/>
            <person name="Itoh Y."/>
            <person name="Itoh Y."/>
            <person name="Iwabuchi A."/>
            <person name="Kamiya K."/>
            <person name="Karasawa W."/>
            <person name="Katagiri S."/>
            <person name="Kikuta A."/>
            <person name="Kobayashi N."/>
            <person name="Kono I."/>
            <person name="Machita K."/>
            <person name="Maehara T."/>
            <person name="Mizuno H."/>
            <person name="Mizubayashi T."/>
            <person name="Mukai Y."/>
            <person name="Nagasaki H."/>
            <person name="Nakashima M."/>
            <person name="Nakama Y."/>
            <person name="Nakamichi Y."/>
            <person name="Nakamura M."/>
            <person name="Namiki N."/>
            <person name="Negishi M."/>
            <person name="Ohta I."/>
            <person name="Ono N."/>
            <person name="Saji S."/>
            <person name="Sakai K."/>
            <person name="Shibata M."/>
            <person name="Shimokawa T."/>
            <person name="Shomura A."/>
            <person name="Song J."/>
            <person name="Takazaki Y."/>
            <person name="Terasawa K."/>
            <person name="Tsuji K."/>
            <person name="Waki K."/>
            <person name="Yamagata H."/>
            <person name="Yamane H."/>
            <person name="Yoshiki S."/>
            <person name="Yoshihara R."/>
            <person name="Yukawa K."/>
            <person name="Zhong H."/>
            <person name="Iwama H."/>
            <person name="Endo T."/>
            <person name="Ito H."/>
            <person name="Hahn J.H."/>
            <person name="Kim H.I."/>
            <person name="Eun M.Y."/>
            <person name="Yano M."/>
            <person name="Jiang J."/>
            <person name="Gojobori T."/>
        </authorList>
    </citation>
    <scope>NUCLEOTIDE SEQUENCE</scope>
</reference>
<protein>
    <submittedName>
        <fullName evidence="2">Uncharacterized protein</fullName>
    </submittedName>
</protein>